<dbReference type="EMBL" id="ML987208">
    <property type="protein sequence ID" value="KAF2242270.1"/>
    <property type="molecule type" value="Genomic_DNA"/>
</dbReference>
<dbReference type="RefSeq" id="XP_033677274.1">
    <property type="nucleotide sequence ID" value="XM_033820088.1"/>
</dbReference>
<organism evidence="2 3">
    <name type="scientific">Trematosphaeria pertusa</name>
    <dbReference type="NCBI Taxonomy" id="390896"/>
    <lineage>
        <taxon>Eukaryota</taxon>
        <taxon>Fungi</taxon>
        <taxon>Dikarya</taxon>
        <taxon>Ascomycota</taxon>
        <taxon>Pezizomycotina</taxon>
        <taxon>Dothideomycetes</taxon>
        <taxon>Pleosporomycetidae</taxon>
        <taxon>Pleosporales</taxon>
        <taxon>Massarineae</taxon>
        <taxon>Trematosphaeriaceae</taxon>
        <taxon>Trematosphaeria</taxon>
    </lineage>
</organism>
<name>A0A6A6HY25_9PLEO</name>
<dbReference type="AlphaFoldDB" id="A0A6A6HY25"/>
<sequence>MPLQLSPGSSYFLIIVQHVVSKLSFGSIGQCSNFQRHRHSLDMGAFVRSKPRRGPNGGRISFGHGDAQSKTPMPAIYQHSSRTTREAPGLHEWTTHRSTWGIGPVGSLCGGSCSLTTLRLPTEMKSRLLPVARGNAGTQVPLILVVHQSAFRHPLAPKSYPTPLPSPLLFVLISLHVNLISSCPGPTFSQMSQLVFKALAPHVTRSPEPS</sequence>
<protein>
    <submittedName>
        <fullName evidence="2">Uncharacterized protein</fullName>
    </submittedName>
</protein>
<dbReference type="Proteomes" id="UP000800094">
    <property type="component" value="Unassembled WGS sequence"/>
</dbReference>
<gene>
    <name evidence="2" type="ORF">BU26DRAFT_157811</name>
</gene>
<keyword evidence="3" id="KW-1185">Reference proteome</keyword>
<proteinExistence type="predicted"/>
<reference evidence="2" key="1">
    <citation type="journal article" date="2020" name="Stud. Mycol.">
        <title>101 Dothideomycetes genomes: a test case for predicting lifestyles and emergence of pathogens.</title>
        <authorList>
            <person name="Haridas S."/>
            <person name="Albert R."/>
            <person name="Binder M."/>
            <person name="Bloem J."/>
            <person name="Labutti K."/>
            <person name="Salamov A."/>
            <person name="Andreopoulos B."/>
            <person name="Baker S."/>
            <person name="Barry K."/>
            <person name="Bills G."/>
            <person name="Bluhm B."/>
            <person name="Cannon C."/>
            <person name="Castanera R."/>
            <person name="Culley D."/>
            <person name="Daum C."/>
            <person name="Ezra D."/>
            <person name="Gonzalez J."/>
            <person name="Henrissat B."/>
            <person name="Kuo A."/>
            <person name="Liang C."/>
            <person name="Lipzen A."/>
            <person name="Lutzoni F."/>
            <person name="Magnuson J."/>
            <person name="Mondo S."/>
            <person name="Nolan M."/>
            <person name="Ohm R."/>
            <person name="Pangilinan J."/>
            <person name="Park H.-J."/>
            <person name="Ramirez L."/>
            <person name="Alfaro M."/>
            <person name="Sun H."/>
            <person name="Tritt A."/>
            <person name="Yoshinaga Y."/>
            <person name="Zwiers L.-H."/>
            <person name="Turgeon B."/>
            <person name="Goodwin S."/>
            <person name="Spatafora J."/>
            <person name="Crous P."/>
            <person name="Grigoriev I."/>
        </authorList>
    </citation>
    <scope>NUCLEOTIDE SEQUENCE</scope>
    <source>
        <strain evidence="2">CBS 122368</strain>
    </source>
</reference>
<accession>A0A6A6HY25</accession>
<evidence type="ECO:0000256" key="1">
    <source>
        <dbReference type="SAM" id="MobiDB-lite"/>
    </source>
</evidence>
<evidence type="ECO:0000313" key="3">
    <source>
        <dbReference type="Proteomes" id="UP000800094"/>
    </source>
</evidence>
<dbReference type="GeneID" id="54573418"/>
<evidence type="ECO:0000313" key="2">
    <source>
        <dbReference type="EMBL" id="KAF2242270.1"/>
    </source>
</evidence>
<feature type="region of interest" description="Disordered" evidence="1">
    <location>
        <begin position="47"/>
        <end position="67"/>
    </location>
</feature>